<dbReference type="PANTHER" id="PTHR43330:SF27">
    <property type="entry name" value="METHIONINE AMINOPEPTIDASE"/>
    <property type="match status" value="1"/>
</dbReference>
<evidence type="ECO:0000256" key="5">
    <source>
        <dbReference type="ARBA" id="ARBA00022801"/>
    </source>
</evidence>
<comment type="function">
    <text evidence="1">Removes the N-terminal methionine from nascent proteins. The N-terminal methionine is often cleaved when the second residue in the primary sequence is small and uncharged (Met-Ala-, Cys, Gly, Pro, Ser, Thr, or Val). Requires deformylation of the N(alpha)-formylated initiator methionine before it can be hydrolyzed.</text>
</comment>
<evidence type="ECO:0000256" key="6">
    <source>
        <dbReference type="RuleBase" id="RU003653"/>
    </source>
</evidence>
<sequence length="191" mass="21122">MVPRYHWATCVNINEGIVHGIPRKEVVFRKGDVVSVDLGMFYQGFHTDTSFTEGVEVDAKTQQFIELGRIVLDRAITQAVVGNRIYDISKAIQESIEEKGFTPIRALVGHGIGRKLHEDPQIPCYINGTREDSPIIPNNATLAIEVMYTQGKPEVAVLDDGWTVSVRDGKISALFEETIAVTKNGPLVLTT</sequence>
<evidence type="ECO:0000313" key="8">
    <source>
        <dbReference type="EMBL" id="OGM11587.1"/>
    </source>
</evidence>
<dbReference type="InterPro" id="IPR001714">
    <property type="entry name" value="Pept_M24_MAP"/>
</dbReference>
<dbReference type="InterPro" id="IPR000994">
    <property type="entry name" value="Pept_M24"/>
</dbReference>
<dbReference type="GO" id="GO:0006508">
    <property type="term" value="P:proteolysis"/>
    <property type="evidence" value="ECO:0007669"/>
    <property type="project" value="UniProtKB-KW"/>
</dbReference>
<evidence type="ECO:0000256" key="3">
    <source>
        <dbReference type="ARBA" id="ARBA00022670"/>
    </source>
</evidence>
<dbReference type="EMBL" id="MGFS01000015">
    <property type="protein sequence ID" value="OGM11587.1"/>
    <property type="molecule type" value="Genomic_DNA"/>
</dbReference>
<dbReference type="Gene3D" id="3.90.230.10">
    <property type="entry name" value="Creatinase/methionine aminopeptidase superfamily"/>
    <property type="match status" value="1"/>
</dbReference>
<dbReference type="PRINTS" id="PR00599">
    <property type="entry name" value="MAPEPTIDASE"/>
</dbReference>
<keyword evidence="5" id="KW-0378">Hydrolase</keyword>
<name>A0A1F7X980_9BACT</name>
<keyword evidence="2 6" id="KW-0031">Aminopeptidase</keyword>
<dbReference type="GO" id="GO:0004239">
    <property type="term" value="F:initiator methionyl aminopeptidase activity"/>
    <property type="evidence" value="ECO:0007669"/>
    <property type="project" value="UniProtKB-EC"/>
</dbReference>
<dbReference type="Proteomes" id="UP000177053">
    <property type="component" value="Unassembled WGS sequence"/>
</dbReference>
<reference evidence="8 9" key="1">
    <citation type="journal article" date="2016" name="Nat. Commun.">
        <title>Thousands of microbial genomes shed light on interconnected biogeochemical processes in an aquifer system.</title>
        <authorList>
            <person name="Anantharaman K."/>
            <person name="Brown C.T."/>
            <person name="Hug L.A."/>
            <person name="Sharon I."/>
            <person name="Castelle C.J."/>
            <person name="Probst A.J."/>
            <person name="Thomas B.C."/>
            <person name="Singh A."/>
            <person name="Wilkins M.J."/>
            <person name="Karaoz U."/>
            <person name="Brodie E.L."/>
            <person name="Williams K.H."/>
            <person name="Hubbard S.S."/>
            <person name="Banfield J.F."/>
        </authorList>
    </citation>
    <scope>NUCLEOTIDE SEQUENCE [LARGE SCALE GENOMIC DNA]</scope>
</reference>
<dbReference type="EC" id="3.4.11.18" evidence="6"/>
<evidence type="ECO:0000259" key="7">
    <source>
        <dbReference type="Pfam" id="PF00557"/>
    </source>
</evidence>
<dbReference type="GO" id="GO:0046872">
    <property type="term" value="F:metal ion binding"/>
    <property type="evidence" value="ECO:0007669"/>
    <property type="project" value="UniProtKB-KW"/>
</dbReference>
<dbReference type="NCBIfam" id="TIGR00500">
    <property type="entry name" value="met_pdase_I"/>
    <property type="match status" value="1"/>
</dbReference>
<comment type="cofactor">
    <cofactor evidence="6">
        <name>Co(2+)</name>
        <dbReference type="ChEBI" id="CHEBI:48828"/>
    </cofactor>
    <cofactor evidence="6">
        <name>Zn(2+)</name>
        <dbReference type="ChEBI" id="CHEBI:29105"/>
    </cofactor>
    <cofactor evidence="6">
        <name>Mn(2+)</name>
        <dbReference type="ChEBI" id="CHEBI:29035"/>
    </cofactor>
    <cofactor evidence="6">
        <name>Fe(2+)</name>
        <dbReference type="ChEBI" id="CHEBI:29033"/>
    </cofactor>
    <text evidence="6">Binds 2 divalent metal cations per subunit. Has a high-affinity and a low affinity metal-binding site. The true nature of the physiological cofactor is under debate. The enzyme is active with cobalt, zinc, manganese or divalent iron ions.</text>
</comment>
<dbReference type="PANTHER" id="PTHR43330">
    <property type="entry name" value="METHIONINE AMINOPEPTIDASE"/>
    <property type="match status" value="1"/>
</dbReference>
<dbReference type="InterPro" id="IPR002467">
    <property type="entry name" value="Pept_M24A_MAP1"/>
</dbReference>
<protein>
    <recommendedName>
        <fullName evidence="6">Methionine aminopeptidase</fullName>
        <ecNumber evidence="6">3.4.11.18</ecNumber>
    </recommendedName>
</protein>
<comment type="similarity">
    <text evidence="6">Belongs to the peptidase M24A family.</text>
</comment>
<organism evidence="8 9">
    <name type="scientific">Candidatus Woesebacteria bacterium RBG_16_34_12</name>
    <dbReference type="NCBI Taxonomy" id="1802480"/>
    <lineage>
        <taxon>Bacteria</taxon>
        <taxon>Candidatus Woeseibacteriota</taxon>
    </lineage>
</organism>
<dbReference type="GO" id="GO:0070006">
    <property type="term" value="F:metalloaminopeptidase activity"/>
    <property type="evidence" value="ECO:0007669"/>
    <property type="project" value="InterPro"/>
</dbReference>
<evidence type="ECO:0000256" key="2">
    <source>
        <dbReference type="ARBA" id="ARBA00022438"/>
    </source>
</evidence>
<dbReference type="GO" id="GO:0005829">
    <property type="term" value="C:cytosol"/>
    <property type="evidence" value="ECO:0007669"/>
    <property type="project" value="TreeGrafter"/>
</dbReference>
<feature type="domain" description="Peptidase M24" evidence="7">
    <location>
        <begin position="5"/>
        <end position="183"/>
    </location>
</feature>
<dbReference type="InterPro" id="IPR036005">
    <property type="entry name" value="Creatinase/aminopeptidase-like"/>
</dbReference>
<proteinExistence type="inferred from homology"/>
<gene>
    <name evidence="8" type="ORF">A2Z22_02205</name>
</gene>
<keyword evidence="4 6" id="KW-0479">Metal-binding</keyword>
<dbReference type="Pfam" id="PF00557">
    <property type="entry name" value="Peptidase_M24"/>
    <property type="match status" value="1"/>
</dbReference>
<dbReference type="SUPFAM" id="SSF55920">
    <property type="entry name" value="Creatinase/aminopeptidase"/>
    <property type="match status" value="1"/>
</dbReference>
<evidence type="ECO:0000256" key="1">
    <source>
        <dbReference type="ARBA" id="ARBA00002521"/>
    </source>
</evidence>
<evidence type="ECO:0000313" key="9">
    <source>
        <dbReference type="Proteomes" id="UP000177053"/>
    </source>
</evidence>
<evidence type="ECO:0000256" key="4">
    <source>
        <dbReference type="ARBA" id="ARBA00022723"/>
    </source>
</evidence>
<comment type="catalytic activity">
    <reaction evidence="6">
        <text>Release of N-terminal amino acids, preferentially methionine, from peptides and arylamides.</text>
        <dbReference type="EC" id="3.4.11.18"/>
    </reaction>
</comment>
<comment type="caution">
    <text evidence="8">The sequence shown here is derived from an EMBL/GenBank/DDBJ whole genome shotgun (WGS) entry which is preliminary data.</text>
</comment>
<accession>A0A1F7X980</accession>
<keyword evidence="3 6" id="KW-0645">Protease</keyword>
<dbReference type="AlphaFoldDB" id="A0A1F7X980"/>